<gene>
    <name evidence="3" type="ORF">LCY76_20725</name>
</gene>
<dbReference type="Proteomes" id="UP001139011">
    <property type="component" value="Unassembled WGS sequence"/>
</dbReference>
<evidence type="ECO:0000313" key="3">
    <source>
        <dbReference type="EMBL" id="MCK6259000.1"/>
    </source>
</evidence>
<protein>
    <submittedName>
        <fullName evidence="3">Uncharacterized protein</fullName>
    </submittedName>
</protein>
<reference evidence="3" key="1">
    <citation type="submission" date="2021-09" db="EMBL/GenBank/DDBJ databases">
        <title>Genome analysis of Fictibacillus sp. KIGAM418 isolated from marine sediment.</title>
        <authorList>
            <person name="Seo M.-J."/>
            <person name="Cho E.-S."/>
            <person name="Hwang C.Y."/>
        </authorList>
    </citation>
    <scope>NUCLEOTIDE SEQUENCE</scope>
    <source>
        <strain evidence="3">KIGAM418</strain>
    </source>
</reference>
<keyword evidence="4" id="KW-1185">Reference proteome</keyword>
<feature type="region of interest" description="Disordered" evidence="1">
    <location>
        <begin position="238"/>
        <end position="261"/>
    </location>
</feature>
<evidence type="ECO:0000256" key="2">
    <source>
        <dbReference type="SAM" id="SignalP"/>
    </source>
</evidence>
<sequence length="261" mass="29468">MKNKKIVWGIGLTATLLFSQGFTTVNAESHKGKGNKKKTHVVDKNKNGIADTWEKKYKLSGKNIVKEDKDKDGLTNLVEYQLNLNPVSSDSDKDKLTDGLEDSDNDQLSNISEIELGTEPNNPDTDEDHINDGAEVSKDGVEYSQKVRNIDIKLETSDKKMNLKYKYKKNHTIIKANYKTTTKEMITSLVSELETKPDLSEDEMIAIITAKFGLEDHSYNLEAEIEFLDGKEIKIEKELLSDKDDQDNNDEDHGDGDHDND</sequence>
<comment type="caution">
    <text evidence="3">The sequence shown here is derived from an EMBL/GenBank/DDBJ whole genome shotgun (WGS) entry which is preliminary data.</text>
</comment>
<feature type="region of interest" description="Disordered" evidence="1">
    <location>
        <begin position="86"/>
        <end position="129"/>
    </location>
</feature>
<keyword evidence="2" id="KW-0732">Signal</keyword>
<name>A0A9X2BFP5_9BACL</name>
<feature type="compositionally biased region" description="Acidic residues" evidence="1">
    <location>
        <begin position="244"/>
        <end position="254"/>
    </location>
</feature>
<proteinExistence type="predicted"/>
<accession>A0A9X2BFP5</accession>
<dbReference type="EMBL" id="JAIWJX010000002">
    <property type="protein sequence ID" value="MCK6259000.1"/>
    <property type="molecule type" value="Genomic_DNA"/>
</dbReference>
<dbReference type="RefSeq" id="WP_248254221.1">
    <property type="nucleotide sequence ID" value="NZ_JAIWJX010000002.1"/>
</dbReference>
<dbReference type="AlphaFoldDB" id="A0A9X2BFP5"/>
<feature type="signal peptide" evidence="2">
    <location>
        <begin position="1"/>
        <end position="27"/>
    </location>
</feature>
<evidence type="ECO:0000256" key="1">
    <source>
        <dbReference type="SAM" id="MobiDB-lite"/>
    </source>
</evidence>
<feature type="chain" id="PRO_5040808315" evidence="2">
    <location>
        <begin position="28"/>
        <end position="261"/>
    </location>
</feature>
<evidence type="ECO:0000313" key="4">
    <source>
        <dbReference type="Proteomes" id="UP001139011"/>
    </source>
</evidence>
<organism evidence="3 4">
    <name type="scientific">Fictibacillus marinisediminis</name>
    <dbReference type="NCBI Taxonomy" id="2878389"/>
    <lineage>
        <taxon>Bacteria</taxon>
        <taxon>Bacillati</taxon>
        <taxon>Bacillota</taxon>
        <taxon>Bacilli</taxon>
        <taxon>Bacillales</taxon>
        <taxon>Fictibacillaceae</taxon>
        <taxon>Fictibacillus</taxon>
    </lineage>
</organism>